<evidence type="ECO:0000313" key="1">
    <source>
        <dbReference type="EMBL" id="MFA3799630.1"/>
    </source>
</evidence>
<dbReference type="EMBL" id="JBGORW010000005">
    <property type="protein sequence ID" value="MFA3799630.1"/>
    <property type="molecule type" value="Genomic_DNA"/>
</dbReference>
<reference evidence="1 2" key="1">
    <citation type="submission" date="2024-07" db="EMBL/GenBank/DDBJ databases">
        <authorList>
            <person name="Li X.-J."/>
            <person name="Wang X."/>
        </authorList>
    </citation>
    <scope>NUCLEOTIDE SEQUENCE [LARGE SCALE GENOMIC DNA]</scope>
    <source>
        <strain evidence="1 2">DSM 23441</strain>
    </source>
</reference>
<keyword evidence="2" id="KW-1185">Reference proteome</keyword>
<organism evidence="1 2">
    <name type="scientific">Leptotrichia hongkongensis</name>
    <dbReference type="NCBI Taxonomy" id="554406"/>
    <lineage>
        <taxon>Bacteria</taxon>
        <taxon>Fusobacteriati</taxon>
        <taxon>Fusobacteriota</taxon>
        <taxon>Fusobacteriia</taxon>
        <taxon>Fusobacteriales</taxon>
        <taxon>Leptotrichiaceae</taxon>
        <taxon>Leptotrichia</taxon>
    </lineage>
</organism>
<gene>
    <name evidence="1" type="ORF">ACEG17_05455</name>
</gene>
<accession>A0ABV4S730</accession>
<dbReference type="RefSeq" id="WP_372582877.1">
    <property type="nucleotide sequence ID" value="NZ_JBGORW010000005.1"/>
</dbReference>
<name>A0ABV4S730_9FUSO</name>
<comment type="caution">
    <text evidence="1">The sequence shown here is derived from an EMBL/GenBank/DDBJ whole genome shotgun (WGS) entry which is preliminary data.</text>
</comment>
<dbReference type="Proteomes" id="UP001571581">
    <property type="component" value="Unassembled WGS sequence"/>
</dbReference>
<proteinExistence type="predicted"/>
<protein>
    <submittedName>
        <fullName evidence="1">Uncharacterized protein</fullName>
    </submittedName>
</protein>
<evidence type="ECO:0000313" key="2">
    <source>
        <dbReference type="Proteomes" id="UP001571581"/>
    </source>
</evidence>
<sequence length="50" mass="5701">MKFSTIRNKILILLVFVATFITGYSDDIKLGWSVDMLLSTGFKMTLKMVL</sequence>